<dbReference type="NCBIfam" id="TIGR01656">
    <property type="entry name" value="Histidinol-ppas"/>
    <property type="match status" value="1"/>
</dbReference>
<dbReference type="InterPro" id="IPR006549">
    <property type="entry name" value="HAD-SF_hydro_IIIA"/>
</dbReference>
<dbReference type="PANTHER" id="PTHR42891:SF1">
    <property type="entry name" value="D-GLYCERO-BETA-D-MANNO-HEPTOSE-1,7-BISPHOSPHATE 7-PHOSPHATASE"/>
    <property type="match status" value="1"/>
</dbReference>
<comment type="similarity">
    <text evidence="7">Belongs to the gmhB family.</text>
</comment>
<keyword evidence="9" id="KW-1185">Reference proteome</keyword>
<dbReference type="NCBIfam" id="TIGR01662">
    <property type="entry name" value="HAD-SF-IIIA"/>
    <property type="match status" value="1"/>
</dbReference>
<keyword evidence="2 7" id="KW-0963">Cytoplasm</keyword>
<evidence type="ECO:0000256" key="3">
    <source>
        <dbReference type="ARBA" id="ARBA00022723"/>
    </source>
</evidence>
<dbReference type="InterPro" id="IPR006543">
    <property type="entry name" value="Histidinol-phos"/>
</dbReference>
<dbReference type="PANTHER" id="PTHR42891">
    <property type="entry name" value="D-GLYCERO-BETA-D-MANNO-HEPTOSE-1,7-BISPHOSPHATE 7-PHOSPHATASE"/>
    <property type="match status" value="1"/>
</dbReference>
<dbReference type="InterPro" id="IPR036412">
    <property type="entry name" value="HAD-like_sf"/>
</dbReference>
<comment type="subcellular location">
    <subcellularLocation>
        <location evidence="1 7">Cytoplasm</location>
    </subcellularLocation>
</comment>
<proteinExistence type="inferred from homology"/>
<dbReference type="PIRSF" id="PIRSF004682">
    <property type="entry name" value="GmhB"/>
    <property type="match status" value="1"/>
</dbReference>
<keyword evidence="3" id="KW-0479">Metal-binding</keyword>
<name>A0ABX7VTQ2_9BACI</name>
<evidence type="ECO:0000256" key="2">
    <source>
        <dbReference type="ARBA" id="ARBA00022490"/>
    </source>
</evidence>
<dbReference type="RefSeq" id="WP_209368036.1">
    <property type="nucleotide sequence ID" value="NZ_CP046956.1"/>
</dbReference>
<evidence type="ECO:0000313" key="8">
    <source>
        <dbReference type="EMBL" id="QTM98975.1"/>
    </source>
</evidence>
<dbReference type="NCBIfam" id="NF005264">
    <property type="entry name" value="PRK06769.1"/>
    <property type="match status" value="1"/>
</dbReference>
<evidence type="ECO:0000256" key="4">
    <source>
        <dbReference type="ARBA" id="ARBA00022801"/>
    </source>
</evidence>
<evidence type="ECO:0000256" key="7">
    <source>
        <dbReference type="PIRNR" id="PIRNR004682"/>
    </source>
</evidence>
<sequence length="183" mass="20448">MSEIDAVFIDRDGTLGGDDTVQYPGTFELFPYSFEAITRLKEAGIYVFSFTNQPGISSGRATLEEFREELNRFGFTDVFICPHKPEENCHCRKPQPGMLRAAAAKYKELDLEKCVVIGDRWSDMAAADKVNATKILVKTGAGKTTLIDSSKIDYAANNLKDAVEWLYQSFDLKKQSVLKVDDA</sequence>
<keyword evidence="4 7" id="KW-0378">Hydrolase</keyword>
<gene>
    <name evidence="8" type="ORF">ERJ70_06460</name>
</gene>
<dbReference type="GO" id="GO:0016787">
    <property type="term" value="F:hydrolase activity"/>
    <property type="evidence" value="ECO:0007669"/>
    <property type="project" value="UniProtKB-KW"/>
</dbReference>
<dbReference type="InterPro" id="IPR004446">
    <property type="entry name" value="Heptose_bisP_phosphatase"/>
</dbReference>
<reference evidence="8 9" key="1">
    <citation type="submission" date="2019-12" db="EMBL/GenBank/DDBJ databases">
        <title>The whole genome sequencing of a strain isolated from a Mars analog, Dalangtan Playa.</title>
        <authorList>
            <person name="Huang T."/>
        </authorList>
    </citation>
    <scope>NUCLEOTIDE SEQUENCE [LARGE SCALE GENOMIC DNA]</scope>
    <source>
        <strain evidence="8 9">DP4-553-S</strain>
    </source>
</reference>
<dbReference type="Pfam" id="PF13242">
    <property type="entry name" value="Hydrolase_like"/>
    <property type="match status" value="1"/>
</dbReference>
<evidence type="ECO:0000313" key="9">
    <source>
        <dbReference type="Proteomes" id="UP000665043"/>
    </source>
</evidence>
<evidence type="ECO:0000256" key="1">
    <source>
        <dbReference type="ARBA" id="ARBA00004496"/>
    </source>
</evidence>
<dbReference type="Gene3D" id="3.40.50.1000">
    <property type="entry name" value="HAD superfamily/HAD-like"/>
    <property type="match status" value="1"/>
</dbReference>
<accession>A0ABX7VTQ2</accession>
<dbReference type="EMBL" id="CP046956">
    <property type="protein sequence ID" value="QTM98975.1"/>
    <property type="molecule type" value="Genomic_DNA"/>
</dbReference>
<dbReference type="InterPro" id="IPR023214">
    <property type="entry name" value="HAD_sf"/>
</dbReference>
<dbReference type="EC" id="3.1.3.-" evidence="7"/>
<evidence type="ECO:0000256" key="6">
    <source>
        <dbReference type="ARBA" id="ARBA00031828"/>
    </source>
</evidence>
<dbReference type="Proteomes" id="UP000665043">
    <property type="component" value="Chromosome"/>
</dbReference>
<keyword evidence="5 7" id="KW-0119">Carbohydrate metabolism</keyword>
<dbReference type="SUPFAM" id="SSF56784">
    <property type="entry name" value="HAD-like"/>
    <property type="match status" value="1"/>
</dbReference>
<organism evidence="8 9">
    <name type="scientific">Sediminibacillus dalangtanensis</name>
    <dbReference type="NCBI Taxonomy" id="2729421"/>
    <lineage>
        <taxon>Bacteria</taxon>
        <taxon>Bacillati</taxon>
        <taxon>Bacillota</taxon>
        <taxon>Bacilli</taxon>
        <taxon>Bacillales</taxon>
        <taxon>Bacillaceae</taxon>
        <taxon>Sediminibacillus</taxon>
    </lineage>
</organism>
<protein>
    <recommendedName>
        <fullName evidence="6 7">D,D-heptose 1,7-bisphosphate phosphatase</fullName>
        <ecNumber evidence="7">3.1.3.-</ecNumber>
    </recommendedName>
</protein>
<evidence type="ECO:0000256" key="5">
    <source>
        <dbReference type="ARBA" id="ARBA00023277"/>
    </source>
</evidence>